<dbReference type="Proteomes" id="UP000014760">
    <property type="component" value="Unassembled WGS sequence"/>
</dbReference>
<dbReference type="EMBL" id="KB308638">
    <property type="protein sequence ID" value="ELT97158.1"/>
    <property type="molecule type" value="Genomic_DNA"/>
</dbReference>
<dbReference type="InterPro" id="IPR011856">
    <property type="entry name" value="tRNA_endonuc-like_dom_sf"/>
</dbReference>
<comment type="catalytic activity">
    <reaction evidence="3">
        <text>pretRNA = a 3'-half-tRNA molecule with a 5'-OH end + a 5'-half-tRNA molecule with a 2',3'-cyclic phosphate end + an intron with a 2',3'-cyclic phosphate and a 5'-hydroxyl terminus.</text>
        <dbReference type="EC" id="4.6.1.16"/>
    </reaction>
</comment>
<dbReference type="HOGENOM" id="CLU_772199_0_0_1"/>
<evidence type="ECO:0000256" key="4">
    <source>
        <dbReference type="SAM" id="MobiDB-lite"/>
    </source>
</evidence>
<dbReference type="OrthoDB" id="10249562at2759"/>
<accession>R7TTC4</accession>
<evidence type="ECO:0000313" key="8">
    <source>
        <dbReference type="Proteomes" id="UP000014760"/>
    </source>
</evidence>
<dbReference type="Gene3D" id="3.40.1350.10">
    <property type="match status" value="1"/>
</dbReference>
<proteinExistence type="inferred from homology"/>
<dbReference type="STRING" id="283909.R7TTC4"/>
<dbReference type="GO" id="GO:0003676">
    <property type="term" value="F:nucleic acid binding"/>
    <property type="evidence" value="ECO:0007669"/>
    <property type="project" value="InterPro"/>
</dbReference>
<dbReference type="GO" id="GO:0000214">
    <property type="term" value="C:tRNA-intron endonuclease complex"/>
    <property type="evidence" value="ECO:0007669"/>
    <property type="project" value="TreeGrafter"/>
</dbReference>
<dbReference type="InterPro" id="IPR036167">
    <property type="entry name" value="tRNA_intron_Endo_cat-like_sf"/>
</dbReference>
<reference evidence="6 8" key="2">
    <citation type="journal article" date="2013" name="Nature">
        <title>Insights into bilaterian evolution from three spiralian genomes.</title>
        <authorList>
            <person name="Simakov O."/>
            <person name="Marletaz F."/>
            <person name="Cho S.J."/>
            <person name="Edsinger-Gonzales E."/>
            <person name="Havlak P."/>
            <person name="Hellsten U."/>
            <person name="Kuo D.H."/>
            <person name="Larsson T."/>
            <person name="Lv J."/>
            <person name="Arendt D."/>
            <person name="Savage R."/>
            <person name="Osoegawa K."/>
            <person name="de Jong P."/>
            <person name="Grimwood J."/>
            <person name="Chapman J.A."/>
            <person name="Shapiro H."/>
            <person name="Aerts A."/>
            <person name="Otillar R.P."/>
            <person name="Terry A.Y."/>
            <person name="Boore J.L."/>
            <person name="Grigoriev I.V."/>
            <person name="Lindberg D.R."/>
            <person name="Seaver E.C."/>
            <person name="Weisblat D.A."/>
            <person name="Putnam N.H."/>
            <person name="Rokhsar D.S."/>
        </authorList>
    </citation>
    <scope>NUCLEOTIDE SEQUENCE</scope>
    <source>
        <strain evidence="6 8">I ESC-2004</strain>
    </source>
</reference>
<comment type="similarity">
    <text evidence="1">Belongs to the tRNA-intron endonuclease family.</text>
</comment>
<dbReference type="InterPro" id="IPR006676">
    <property type="entry name" value="tRNA_splic"/>
</dbReference>
<feature type="region of interest" description="Disordered" evidence="4">
    <location>
        <begin position="1"/>
        <end position="72"/>
    </location>
</feature>
<protein>
    <recommendedName>
        <fullName evidence="2">tRNA-intron lyase</fullName>
        <ecNumber evidence="2">4.6.1.16</ecNumber>
    </recommendedName>
</protein>
<dbReference type="AlphaFoldDB" id="R7TTC4"/>
<name>R7TTC4_CAPTE</name>
<evidence type="ECO:0000256" key="2">
    <source>
        <dbReference type="ARBA" id="ARBA00012573"/>
    </source>
</evidence>
<organism evidence="6">
    <name type="scientific">Capitella teleta</name>
    <name type="common">Polychaete worm</name>
    <dbReference type="NCBI Taxonomy" id="283909"/>
    <lineage>
        <taxon>Eukaryota</taxon>
        <taxon>Metazoa</taxon>
        <taxon>Spiralia</taxon>
        <taxon>Lophotrochozoa</taxon>
        <taxon>Annelida</taxon>
        <taxon>Polychaeta</taxon>
        <taxon>Sedentaria</taxon>
        <taxon>Scolecida</taxon>
        <taxon>Capitellidae</taxon>
        <taxon>Capitella</taxon>
    </lineage>
</organism>
<evidence type="ECO:0000256" key="3">
    <source>
        <dbReference type="ARBA" id="ARBA00034031"/>
    </source>
</evidence>
<evidence type="ECO:0000256" key="1">
    <source>
        <dbReference type="ARBA" id="ARBA00008078"/>
    </source>
</evidence>
<dbReference type="GO" id="GO:0005737">
    <property type="term" value="C:cytoplasm"/>
    <property type="evidence" value="ECO:0007669"/>
    <property type="project" value="TreeGrafter"/>
</dbReference>
<dbReference type="PANTHER" id="PTHR21227">
    <property type="entry name" value="TRNA-SPLICING ENDONUCLEASE SUBUNIT SEN2"/>
    <property type="match status" value="1"/>
</dbReference>
<dbReference type="GO" id="GO:0000213">
    <property type="term" value="F:tRNA-intron lyase activity"/>
    <property type="evidence" value="ECO:0007669"/>
    <property type="project" value="UniProtKB-EC"/>
</dbReference>
<dbReference type="EnsemblMetazoa" id="CapteT222272">
    <property type="protein sequence ID" value="CapteP222272"/>
    <property type="gene ID" value="CapteG222272"/>
</dbReference>
<evidence type="ECO:0000259" key="5">
    <source>
        <dbReference type="Pfam" id="PF01974"/>
    </source>
</evidence>
<dbReference type="CDD" id="cd22363">
    <property type="entry name" value="tRNA-intron_lyase_C"/>
    <property type="match status" value="1"/>
</dbReference>
<dbReference type="GO" id="GO:0000379">
    <property type="term" value="P:tRNA-type intron splice site recognition and cleavage"/>
    <property type="evidence" value="ECO:0007669"/>
    <property type="project" value="TreeGrafter"/>
</dbReference>
<dbReference type="Pfam" id="PF01974">
    <property type="entry name" value="tRNA_int_endo"/>
    <property type="match status" value="1"/>
</dbReference>
<dbReference type="PANTHER" id="PTHR21227:SF0">
    <property type="entry name" value="TRNA-SPLICING ENDONUCLEASE SUBUNIT SEN2"/>
    <property type="match status" value="1"/>
</dbReference>
<dbReference type="SUPFAM" id="SSF53032">
    <property type="entry name" value="tRNA-intron endonuclease catalytic domain-like"/>
    <property type="match status" value="1"/>
</dbReference>
<gene>
    <name evidence="6" type="ORF">CAPTEDRAFT_222272</name>
</gene>
<feature type="domain" description="tRNA intron endonuclease catalytic" evidence="5">
    <location>
        <begin position="187"/>
        <end position="275"/>
    </location>
</feature>
<sequence>MDSEIPTGPFIYTLMKGEEEEEEEELPPPPPPQREVTSAPSVSPTLTSWDERAESTDPWEMTSQEESEHFWGSDDVEWKCENVAESWQEVKDNEERGVCETDVKTVPLASTPHLIRTCETKESFSPKKPQRKEWESDTVNYRYLQLSSEEAFFLYYGLGCLAIADESGAALTIEETWQKFSSSSPQFLPRYIAYHHLRSKGWVPKAGVKFGGDFLLYKKGPPFYHGTYTVVVQAVSNDDCSPLPQLTPRNFSWTSLACLNRITEQVNKEVMLLYVGLPKDYATASMQEVLHQATVKECDCSGFFGSDRVILEIDANPVLLTVVKWCDLSLKDIDWTMKNHFQWYWLQETINFNDEILSV</sequence>
<reference evidence="7" key="3">
    <citation type="submission" date="2015-06" db="UniProtKB">
        <authorList>
            <consortium name="EnsemblMetazoa"/>
        </authorList>
    </citation>
    <scope>IDENTIFICATION</scope>
</reference>
<keyword evidence="8" id="KW-1185">Reference proteome</keyword>
<evidence type="ECO:0000313" key="6">
    <source>
        <dbReference type="EMBL" id="ELT97158.1"/>
    </source>
</evidence>
<dbReference type="InterPro" id="IPR006677">
    <property type="entry name" value="tRNA_intron_Endonuc_cat-like"/>
</dbReference>
<dbReference type="EC" id="4.6.1.16" evidence="2"/>
<feature type="compositionally biased region" description="Polar residues" evidence="4">
    <location>
        <begin position="35"/>
        <end position="48"/>
    </location>
</feature>
<reference evidence="8" key="1">
    <citation type="submission" date="2012-12" db="EMBL/GenBank/DDBJ databases">
        <authorList>
            <person name="Hellsten U."/>
            <person name="Grimwood J."/>
            <person name="Chapman J.A."/>
            <person name="Shapiro H."/>
            <person name="Aerts A."/>
            <person name="Otillar R.P."/>
            <person name="Terry A.Y."/>
            <person name="Boore J.L."/>
            <person name="Simakov O."/>
            <person name="Marletaz F."/>
            <person name="Cho S.-J."/>
            <person name="Edsinger-Gonzales E."/>
            <person name="Havlak P."/>
            <person name="Kuo D.-H."/>
            <person name="Larsson T."/>
            <person name="Lv J."/>
            <person name="Arendt D."/>
            <person name="Savage R."/>
            <person name="Osoegawa K."/>
            <person name="de Jong P."/>
            <person name="Lindberg D.R."/>
            <person name="Seaver E.C."/>
            <person name="Weisblat D.A."/>
            <person name="Putnam N.H."/>
            <person name="Grigoriev I.V."/>
            <person name="Rokhsar D.S."/>
        </authorList>
    </citation>
    <scope>NUCLEOTIDE SEQUENCE</scope>
    <source>
        <strain evidence="8">I ESC-2004</strain>
    </source>
</reference>
<evidence type="ECO:0000313" key="7">
    <source>
        <dbReference type="EnsemblMetazoa" id="CapteP222272"/>
    </source>
</evidence>
<dbReference type="EMBL" id="AMQN01002192">
    <property type="status" value="NOT_ANNOTATED_CDS"/>
    <property type="molecule type" value="Genomic_DNA"/>
</dbReference>